<evidence type="ECO:0000313" key="1">
    <source>
        <dbReference type="EMBL" id="WVZ05772.1"/>
    </source>
</evidence>
<dbReference type="EMBL" id="CP144695">
    <property type="protein sequence ID" value="WVZ05772.1"/>
    <property type="molecule type" value="Genomic_DNA"/>
</dbReference>
<dbReference type="SUPFAM" id="SSF57756">
    <property type="entry name" value="Retrovirus zinc finger-like domains"/>
    <property type="match status" value="1"/>
</dbReference>
<dbReference type="Proteomes" id="UP001374535">
    <property type="component" value="Chromosome 6"/>
</dbReference>
<organism evidence="1 2">
    <name type="scientific">Vigna mungo</name>
    <name type="common">Black gram</name>
    <name type="synonym">Phaseolus mungo</name>
    <dbReference type="NCBI Taxonomy" id="3915"/>
    <lineage>
        <taxon>Eukaryota</taxon>
        <taxon>Viridiplantae</taxon>
        <taxon>Streptophyta</taxon>
        <taxon>Embryophyta</taxon>
        <taxon>Tracheophyta</taxon>
        <taxon>Spermatophyta</taxon>
        <taxon>Magnoliopsida</taxon>
        <taxon>eudicotyledons</taxon>
        <taxon>Gunneridae</taxon>
        <taxon>Pentapetalae</taxon>
        <taxon>rosids</taxon>
        <taxon>fabids</taxon>
        <taxon>Fabales</taxon>
        <taxon>Fabaceae</taxon>
        <taxon>Papilionoideae</taxon>
        <taxon>50 kb inversion clade</taxon>
        <taxon>NPAAA clade</taxon>
        <taxon>indigoferoid/millettioid clade</taxon>
        <taxon>Phaseoleae</taxon>
        <taxon>Vigna</taxon>
    </lineage>
</organism>
<dbReference type="AlphaFoldDB" id="A0AAQ3N9W4"/>
<protein>
    <recommendedName>
        <fullName evidence="3">Zinc finger PMZ-type domain-containing protein</fullName>
    </recommendedName>
</protein>
<dbReference type="InterPro" id="IPR036875">
    <property type="entry name" value="Znf_CCHC_sf"/>
</dbReference>
<gene>
    <name evidence="1" type="ORF">V8G54_019118</name>
</gene>
<dbReference type="GO" id="GO:0003676">
    <property type="term" value="F:nucleic acid binding"/>
    <property type="evidence" value="ECO:0007669"/>
    <property type="project" value="InterPro"/>
</dbReference>
<dbReference type="GO" id="GO:0008270">
    <property type="term" value="F:zinc ion binding"/>
    <property type="evidence" value="ECO:0007669"/>
    <property type="project" value="InterPro"/>
</dbReference>
<sequence>MISVGHVYYESATKVLQNGKFQKNHLPCSHVLAACKHAHYDFNIYISPYYRLDVIMKVYNNMFGELRHEEYWPPYQGTKIWPHPATKRNAKGRLKSSRIRTEMDIGEQAHPRNCSYCKTPGHTRNHCPHNPGIRGSTSNYGE</sequence>
<name>A0AAQ3N9W4_VIGMU</name>
<proteinExistence type="predicted"/>
<evidence type="ECO:0008006" key="3">
    <source>
        <dbReference type="Google" id="ProtNLM"/>
    </source>
</evidence>
<keyword evidence="2" id="KW-1185">Reference proteome</keyword>
<reference evidence="1 2" key="1">
    <citation type="journal article" date="2023" name="Life. Sci Alliance">
        <title>Evolutionary insights into 3D genome organization and epigenetic landscape of Vigna mungo.</title>
        <authorList>
            <person name="Junaid A."/>
            <person name="Singh B."/>
            <person name="Bhatia S."/>
        </authorList>
    </citation>
    <scope>NUCLEOTIDE SEQUENCE [LARGE SCALE GENOMIC DNA]</scope>
    <source>
        <strain evidence="1">Urdbean</strain>
    </source>
</reference>
<evidence type="ECO:0000313" key="2">
    <source>
        <dbReference type="Proteomes" id="UP001374535"/>
    </source>
</evidence>
<accession>A0AAQ3N9W4</accession>